<keyword evidence="2" id="KW-0067">ATP-binding</keyword>
<name>A0A5C4M4A8_9PSEU</name>
<reference evidence="6 7" key="1">
    <citation type="submission" date="2019-06" db="EMBL/GenBank/DDBJ databases">
        <title>Amycolatopsis alkalitolerans sp. nov., isolated from Gastrodia elata Blume.</title>
        <authorList>
            <person name="Narsing Rao M.P."/>
            <person name="Li W.J."/>
        </authorList>
    </citation>
    <scope>NUCLEOTIDE SEQUENCE [LARGE SCALE GENOMIC DNA]</scope>
    <source>
        <strain evidence="6 7">SYSUP0005</strain>
    </source>
</reference>
<dbReference type="EMBL" id="VDFW01000013">
    <property type="protein sequence ID" value="TNC24897.1"/>
    <property type="molecule type" value="Genomic_DNA"/>
</dbReference>
<dbReference type="SUPFAM" id="SSF46689">
    <property type="entry name" value="Homeodomain-like"/>
    <property type="match status" value="1"/>
</dbReference>
<dbReference type="Gene3D" id="1.10.10.60">
    <property type="entry name" value="Homeodomain-like"/>
    <property type="match status" value="1"/>
</dbReference>
<dbReference type="SUPFAM" id="SSF52540">
    <property type="entry name" value="P-loop containing nucleoside triphosphate hydrolases"/>
    <property type="match status" value="1"/>
</dbReference>
<evidence type="ECO:0000256" key="2">
    <source>
        <dbReference type="ARBA" id="ARBA00022840"/>
    </source>
</evidence>
<dbReference type="PROSITE" id="PS50045">
    <property type="entry name" value="SIGMA54_INTERACT_4"/>
    <property type="match status" value="1"/>
</dbReference>
<organism evidence="6 7">
    <name type="scientific">Amycolatopsis alkalitolerans</name>
    <dbReference type="NCBI Taxonomy" id="2547244"/>
    <lineage>
        <taxon>Bacteria</taxon>
        <taxon>Bacillati</taxon>
        <taxon>Actinomycetota</taxon>
        <taxon>Actinomycetes</taxon>
        <taxon>Pseudonocardiales</taxon>
        <taxon>Pseudonocardiaceae</taxon>
        <taxon>Amycolatopsis</taxon>
    </lineage>
</organism>
<feature type="domain" description="Sigma-54 factor interaction" evidence="5">
    <location>
        <begin position="441"/>
        <end position="502"/>
    </location>
</feature>
<dbReference type="Proteomes" id="UP000305546">
    <property type="component" value="Unassembled WGS sequence"/>
</dbReference>
<dbReference type="AlphaFoldDB" id="A0A5C4M4A8"/>
<dbReference type="InterPro" id="IPR002078">
    <property type="entry name" value="Sigma_54_int"/>
</dbReference>
<dbReference type="InterPro" id="IPR029016">
    <property type="entry name" value="GAF-like_dom_sf"/>
</dbReference>
<accession>A0A5C4M4A8</accession>
<protein>
    <submittedName>
        <fullName evidence="6">Helix-turn-helix domain-containing protein</fullName>
    </submittedName>
</protein>
<keyword evidence="1" id="KW-0547">Nucleotide-binding</keyword>
<keyword evidence="3" id="KW-0805">Transcription regulation</keyword>
<dbReference type="GO" id="GO:0043565">
    <property type="term" value="F:sequence-specific DNA binding"/>
    <property type="evidence" value="ECO:0007669"/>
    <property type="project" value="InterPro"/>
</dbReference>
<evidence type="ECO:0000259" key="5">
    <source>
        <dbReference type="PROSITE" id="PS50045"/>
    </source>
</evidence>
<dbReference type="PANTHER" id="PTHR32071:SF122">
    <property type="entry name" value="SIGMA FACTOR"/>
    <property type="match status" value="1"/>
</dbReference>
<dbReference type="Gene3D" id="3.30.450.40">
    <property type="match status" value="1"/>
</dbReference>
<dbReference type="Gene3D" id="1.10.8.60">
    <property type="match status" value="1"/>
</dbReference>
<dbReference type="Pfam" id="PF25601">
    <property type="entry name" value="AAA_lid_14"/>
    <property type="match status" value="1"/>
</dbReference>
<dbReference type="PANTHER" id="PTHR32071">
    <property type="entry name" value="TRANSCRIPTIONAL REGULATORY PROTEIN"/>
    <property type="match status" value="1"/>
</dbReference>
<evidence type="ECO:0000256" key="3">
    <source>
        <dbReference type="ARBA" id="ARBA00023015"/>
    </source>
</evidence>
<comment type="caution">
    <text evidence="6">The sequence shown here is derived from an EMBL/GenBank/DDBJ whole genome shotgun (WGS) entry which is preliminary data.</text>
</comment>
<dbReference type="InterPro" id="IPR009057">
    <property type="entry name" value="Homeodomain-like_sf"/>
</dbReference>
<evidence type="ECO:0000313" key="6">
    <source>
        <dbReference type="EMBL" id="TNC24897.1"/>
    </source>
</evidence>
<dbReference type="GO" id="GO:0005524">
    <property type="term" value="F:ATP binding"/>
    <property type="evidence" value="ECO:0007669"/>
    <property type="project" value="UniProtKB-KW"/>
</dbReference>
<evidence type="ECO:0000256" key="4">
    <source>
        <dbReference type="ARBA" id="ARBA00023163"/>
    </source>
</evidence>
<gene>
    <name evidence="6" type="ORF">FG385_16810</name>
</gene>
<dbReference type="Gene3D" id="3.40.50.300">
    <property type="entry name" value="P-loop containing nucleotide triphosphate hydrolases"/>
    <property type="match status" value="1"/>
</dbReference>
<evidence type="ECO:0000313" key="7">
    <source>
        <dbReference type="Proteomes" id="UP000305546"/>
    </source>
</evidence>
<proteinExistence type="predicted"/>
<dbReference type="InterPro" id="IPR002197">
    <property type="entry name" value="HTH_Fis"/>
</dbReference>
<dbReference type="InterPro" id="IPR027417">
    <property type="entry name" value="P-loop_NTPase"/>
</dbReference>
<keyword evidence="4" id="KW-0804">Transcription</keyword>
<dbReference type="GO" id="GO:0006355">
    <property type="term" value="P:regulation of DNA-templated transcription"/>
    <property type="evidence" value="ECO:0007669"/>
    <property type="project" value="InterPro"/>
</dbReference>
<keyword evidence="7" id="KW-1185">Reference proteome</keyword>
<dbReference type="InterPro" id="IPR058031">
    <property type="entry name" value="AAA_lid_NorR"/>
</dbReference>
<sequence>MMPLPSIPRTVAEWDRIRRVKEDVLSRDPFSVDPADHPEVRPEVVASWRRSMLARVDPGARDYVFDEEVRPRTRLAAVAEPVLNRLKDEISDLNSWGFLADRACRLLTVVVGDFPDAGRVHRQNLAPGMCFGEDLMGTNGLGCAHETQQAFLISGTEHFRRDTEILTTTGVIIRDPFTKRYAGTLGLHCLREYGSAAVLPLVAEIGRSIEAQLLGSRTSGEREFFDAFTAAQGRYRGPVVGVSRQLCVVSTRARALVHEQDEELLRRIAEETGSRRQSVRRNLSSGATVTIDVLPVRQPKGEFAAVLVLHPHEPRSRVNLGPPSADPMGDFRSRLTRALREGHPVLLTGERGTGKRHEARAALGDPVELDGALAHLDPGGWLRRLDSALREERAVLAGHLTDLPPELSTSVADLVAAARTPVVGTTAEESGNVLVRESFPVRLTVPPLRERRADFRALCKTLLAGLGGEPVMLAPRAVAALLASDWPGNVRQLRQVLASARIHANGPMIDLADLPARHARDQPLDEVQAAERRVLLAALRDTGGDRNAVADRLGISRATVYRKLKRHELR</sequence>
<dbReference type="Pfam" id="PF02954">
    <property type="entry name" value="HTH_8"/>
    <property type="match status" value="1"/>
</dbReference>
<evidence type="ECO:0000256" key="1">
    <source>
        <dbReference type="ARBA" id="ARBA00022741"/>
    </source>
</evidence>
<dbReference type="PRINTS" id="PR01590">
    <property type="entry name" value="HTHFIS"/>
</dbReference>